<dbReference type="PANTHER" id="PTHR45753:SF6">
    <property type="entry name" value="ASPARTATE CARBAMOYLTRANSFERASE"/>
    <property type="match status" value="1"/>
</dbReference>
<dbReference type="SUPFAM" id="SSF53671">
    <property type="entry name" value="Aspartate/ornithine carbamoyltransferase"/>
    <property type="match status" value="1"/>
</dbReference>
<organism evidence="5">
    <name type="scientific">marine sediment metagenome</name>
    <dbReference type="NCBI Taxonomy" id="412755"/>
    <lineage>
        <taxon>unclassified sequences</taxon>
        <taxon>metagenomes</taxon>
        <taxon>ecological metagenomes</taxon>
    </lineage>
</organism>
<dbReference type="InterPro" id="IPR006131">
    <property type="entry name" value="Asp_carbamoyltransf_Asp/Orn-bd"/>
</dbReference>
<feature type="non-terminal residue" evidence="5">
    <location>
        <position position="1"/>
    </location>
</feature>
<dbReference type="PANTHER" id="PTHR45753">
    <property type="entry name" value="ORNITHINE CARBAMOYLTRANSFERASE, MITOCHONDRIAL"/>
    <property type="match status" value="1"/>
</dbReference>
<dbReference type="Gene3D" id="3.40.50.1370">
    <property type="entry name" value="Aspartate/ornithine carbamoyltransferase"/>
    <property type="match status" value="2"/>
</dbReference>
<dbReference type="UniPathway" id="UPA00070">
    <property type="reaction ID" value="UER00116"/>
</dbReference>
<evidence type="ECO:0000256" key="2">
    <source>
        <dbReference type="ARBA" id="ARBA00022975"/>
    </source>
</evidence>
<dbReference type="GO" id="GO:0005829">
    <property type="term" value="C:cytosol"/>
    <property type="evidence" value="ECO:0007669"/>
    <property type="project" value="TreeGrafter"/>
</dbReference>
<gene>
    <name evidence="5" type="ORF">S01H1_75590</name>
</gene>
<dbReference type="GO" id="GO:0016597">
    <property type="term" value="F:amino acid binding"/>
    <property type="evidence" value="ECO:0007669"/>
    <property type="project" value="InterPro"/>
</dbReference>
<evidence type="ECO:0000256" key="1">
    <source>
        <dbReference type="ARBA" id="ARBA00022679"/>
    </source>
</evidence>
<accession>X0Y3F2</accession>
<evidence type="ECO:0000259" key="3">
    <source>
        <dbReference type="Pfam" id="PF00185"/>
    </source>
</evidence>
<keyword evidence="1" id="KW-0808">Transferase</keyword>
<comment type="caution">
    <text evidence="5">The sequence shown here is derived from an EMBL/GenBank/DDBJ whole genome shotgun (WGS) entry which is preliminary data.</text>
</comment>
<protein>
    <submittedName>
        <fullName evidence="5">Uncharacterized protein</fullName>
    </submittedName>
</protein>
<feature type="domain" description="Aspartate/ornithine carbamoyltransferase carbamoyl-P binding" evidence="4">
    <location>
        <begin position="5"/>
        <end position="31"/>
    </location>
</feature>
<dbReference type="Pfam" id="PF00185">
    <property type="entry name" value="OTCace"/>
    <property type="match status" value="1"/>
</dbReference>
<dbReference type="InterPro" id="IPR006130">
    <property type="entry name" value="Asp/Orn_carbamoylTrfase"/>
</dbReference>
<dbReference type="EMBL" id="BARS01050661">
    <property type="protein sequence ID" value="GAG50409.1"/>
    <property type="molecule type" value="Genomic_DNA"/>
</dbReference>
<keyword evidence="2" id="KW-0665">Pyrimidine biosynthesis</keyword>
<dbReference type="PRINTS" id="PR00101">
    <property type="entry name" value="ATCASE"/>
</dbReference>
<sequence>SHCTNAHVINAGDGQHEHPTQALIDLFTIRERKGRIEGLNVVIVGDITHSRVARSNLWGLTCLGARVTFVGPTTLVPRNFEKMGAKISHDLDAALAEADVVNMLRVQHERMTSQLFPSIQEYVRLFGLTKERLKKAKPDILVMHPGPINRGVELASDVADGPNSSILRQVTNGLAIRMAVLFLLNQVSEVNG</sequence>
<dbReference type="InterPro" id="IPR006132">
    <property type="entry name" value="Asp/Orn_carbamoyltranf_P-bd"/>
</dbReference>
<dbReference type="Pfam" id="PF02729">
    <property type="entry name" value="OTCace_N"/>
    <property type="match status" value="1"/>
</dbReference>
<dbReference type="GO" id="GO:0016743">
    <property type="term" value="F:carboxyl- or carbamoyltransferase activity"/>
    <property type="evidence" value="ECO:0007669"/>
    <property type="project" value="InterPro"/>
</dbReference>
<dbReference type="GO" id="GO:0006520">
    <property type="term" value="P:amino acid metabolic process"/>
    <property type="evidence" value="ECO:0007669"/>
    <property type="project" value="InterPro"/>
</dbReference>
<reference evidence="5" key="1">
    <citation type="journal article" date="2014" name="Front. Microbiol.">
        <title>High frequency of phylogenetically diverse reductive dehalogenase-homologous genes in deep subseafloor sedimentary metagenomes.</title>
        <authorList>
            <person name="Kawai M."/>
            <person name="Futagami T."/>
            <person name="Toyoda A."/>
            <person name="Takaki Y."/>
            <person name="Nishi S."/>
            <person name="Hori S."/>
            <person name="Arai W."/>
            <person name="Tsubouchi T."/>
            <person name="Morono Y."/>
            <person name="Uchiyama I."/>
            <person name="Ito T."/>
            <person name="Fujiyama A."/>
            <person name="Inagaki F."/>
            <person name="Takami H."/>
        </authorList>
    </citation>
    <scope>NUCLEOTIDE SEQUENCE</scope>
    <source>
        <strain evidence="5">Expedition CK06-06</strain>
    </source>
</reference>
<dbReference type="NCBIfam" id="NF002032">
    <property type="entry name" value="PRK00856.1"/>
    <property type="match status" value="1"/>
</dbReference>
<dbReference type="PRINTS" id="PR00100">
    <property type="entry name" value="AOTCASE"/>
</dbReference>
<dbReference type="GO" id="GO:0044205">
    <property type="term" value="P:'de novo' UMP biosynthetic process"/>
    <property type="evidence" value="ECO:0007669"/>
    <property type="project" value="UniProtKB-UniPathway"/>
</dbReference>
<feature type="domain" description="Aspartate/ornithine carbamoyltransferase Asp/Orn-binding" evidence="3">
    <location>
        <begin position="37"/>
        <end position="183"/>
    </location>
</feature>
<evidence type="ECO:0000259" key="4">
    <source>
        <dbReference type="Pfam" id="PF02729"/>
    </source>
</evidence>
<dbReference type="AlphaFoldDB" id="X0Y3F2"/>
<evidence type="ECO:0000313" key="5">
    <source>
        <dbReference type="EMBL" id="GAG50409.1"/>
    </source>
</evidence>
<dbReference type="InterPro" id="IPR036901">
    <property type="entry name" value="Asp/Orn_carbamoylTrfase_sf"/>
</dbReference>
<name>X0Y3F2_9ZZZZ</name>
<dbReference type="FunFam" id="3.40.50.1370:FF:000007">
    <property type="entry name" value="Aspartate carbamoyltransferase"/>
    <property type="match status" value="1"/>
</dbReference>
<proteinExistence type="predicted"/>